<dbReference type="InterPro" id="IPR035906">
    <property type="entry name" value="MetI-like_sf"/>
</dbReference>
<dbReference type="PANTHER" id="PTHR30193:SF41">
    <property type="entry name" value="DIACETYLCHITOBIOSE UPTAKE SYSTEM PERMEASE PROTEIN NGCF"/>
    <property type="match status" value="1"/>
</dbReference>
<feature type="transmembrane region" description="Helical" evidence="7">
    <location>
        <begin position="107"/>
        <end position="128"/>
    </location>
</feature>
<gene>
    <name evidence="10" type="ORF">FHX33_004127</name>
</gene>
<comment type="similarity">
    <text evidence="7">Belongs to the binding-protein-dependent transport system permease family.</text>
</comment>
<keyword evidence="2 7" id="KW-0813">Transport</keyword>
<comment type="caution">
    <text evidence="10">The sequence shown here is derived from an EMBL/GenBank/DDBJ whole genome shotgun (WGS) entry which is preliminary data.</text>
</comment>
<dbReference type="InterPro" id="IPR000515">
    <property type="entry name" value="MetI-like"/>
</dbReference>
<feature type="transmembrane region" description="Helical" evidence="7">
    <location>
        <begin position="242"/>
        <end position="262"/>
    </location>
</feature>
<feature type="transmembrane region" description="Helical" evidence="7">
    <location>
        <begin position="297"/>
        <end position="317"/>
    </location>
</feature>
<reference evidence="10 11" key="1">
    <citation type="submission" date="2020-08" db="EMBL/GenBank/DDBJ databases">
        <title>Sequencing the genomes of 1000 actinobacteria strains.</title>
        <authorList>
            <person name="Klenk H.-P."/>
        </authorList>
    </citation>
    <scope>NUCLEOTIDE SEQUENCE [LARGE SCALE GENOMIC DNA]</scope>
    <source>
        <strain evidence="10 11">DSM 20146</strain>
    </source>
</reference>
<dbReference type="Pfam" id="PF00528">
    <property type="entry name" value="BPD_transp_1"/>
    <property type="match status" value="1"/>
</dbReference>
<dbReference type="GO" id="GO:0005886">
    <property type="term" value="C:plasma membrane"/>
    <property type="evidence" value="ECO:0007669"/>
    <property type="project" value="UniProtKB-SubCell"/>
</dbReference>
<dbReference type="PANTHER" id="PTHR30193">
    <property type="entry name" value="ABC TRANSPORTER PERMEASE PROTEIN"/>
    <property type="match status" value="1"/>
</dbReference>
<evidence type="ECO:0000256" key="4">
    <source>
        <dbReference type="ARBA" id="ARBA00022692"/>
    </source>
</evidence>
<feature type="transmembrane region" description="Helical" evidence="7">
    <location>
        <begin position="189"/>
        <end position="213"/>
    </location>
</feature>
<evidence type="ECO:0000256" key="7">
    <source>
        <dbReference type="RuleBase" id="RU363032"/>
    </source>
</evidence>
<dbReference type="CDD" id="cd06261">
    <property type="entry name" value="TM_PBP2"/>
    <property type="match status" value="1"/>
</dbReference>
<comment type="subcellular location">
    <subcellularLocation>
        <location evidence="1 7">Cell membrane</location>
        <topology evidence="1 7">Multi-pass membrane protein</topology>
    </subcellularLocation>
</comment>
<keyword evidence="5 7" id="KW-1133">Transmembrane helix</keyword>
<keyword evidence="4 7" id="KW-0812">Transmembrane</keyword>
<proteinExistence type="inferred from homology"/>
<dbReference type="AlphaFoldDB" id="A0A7W4UZV2"/>
<keyword evidence="11" id="KW-1185">Reference proteome</keyword>
<dbReference type="Proteomes" id="UP000538196">
    <property type="component" value="Unassembled WGS sequence"/>
</dbReference>
<protein>
    <submittedName>
        <fullName evidence="10">Multiple sugar transport system permease protein</fullName>
    </submittedName>
</protein>
<accession>A0A7W4UZV2</accession>
<keyword evidence="10" id="KW-0762">Sugar transport</keyword>
<feature type="domain" description="ABC transmembrane type-1" evidence="9">
    <location>
        <begin position="104"/>
        <end position="316"/>
    </location>
</feature>
<evidence type="ECO:0000313" key="10">
    <source>
        <dbReference type="EMBL" id="MBB2969344.1"/>
    </source>
</evidence>
<evidence type="ECO:0000313" key="11">
    <source>
        <dbReference type="Proteomes" id="UP000538196"/>
    </source>
</evidence>
<feature type="transmembrane region" description="Helical" evidence="7">
    <location>
        <begin position="140"/>
        <end position="162"/>
    </location>
</feature>
<keyword evidence="3" id="KW-1003">Cell membrane</keyword>
<dbReference type="Gene3D" id="1.10.3720.10">
    <property type="entry name" value="MetI-like"/>
    <property type="match status" value="1"/>
</dbReference>
<dbReference type="RefSeq" id="WP_248616258.1">
    <property type="nucleotide sequence ID" value="NZ_JACHVP010000006.1"/>
</dbReference>
<dbReference type="InterPro" id="IPR051393">
    <property type="entry name" value="ABC_transporter_permease"/>
</dbReference>
<organism evidence="10 11">
    <name type="scientific">Leifsonia aquatica</name>
    <name type="common">Corynebacterium aquaticum</name>
    <dbReference type="NCBI Taxonomy" id="144185"/>
    <lineage>
        <taxon>Bacteria</taxon>
        <taxon>Bacillati</taxon>
        <taxon>Actinomycetota</taxon>
        <taxon>Actinomycetes</taxon>
        <taxon>Micrococcales</taxon>
        <taxon>Microbacteriaceae</taxon>
        <taxon>Leifsonia</taxon>
    </lineage>
</organism>
<evidence type="ECO:0000256" key="5">
    <source>
        <dbReference type="ARBA" id="ARBA00022989"/>
    </source>
</evidence>
<evidence type="ECO:0000256" key="2">
    <source>
        <dbReference type="ARBA" id="ARBA00022448"/>
    </source>
</evidence>
<feature type="transmembrane region" description="Helical" evidence="7">
    <location>
        <begin position="40"/>
        <end position="65"/>
    </location>
</feature>
<evidence type="ECO:0000256" key="8">
    <source>
        <dbReference type="SAM" id="MobiDB-lite"/>
    </source>
</evidence>
<dbReference type="GO" id="GO:0055085">
    <property type="term" value="P:transmembrane transport"/>
    <property type="evidence" value="ECO:0007669"/>
    <property type="project" value="InterPro"/>
</dbReference>
<sequence>MTDLDVAEYRATPPAGPAGPAASRAPRKPRRPRRSFSWRAPLLFLGPFVVLFAALNVAPIVYAFVSSLFTVKRSGLGLTAPTQEFDPFANYAHAFGDPDFVASLGRVALFGVVQVPVMLGLALVLALLIDSKSARGKGFFRLSSFLPYAIPGVSAALVWSFMYSTTSSPINHILEPLGIQLPFFDDGTVLWSVANIVTWSWTGYNMIIIYAALQSIPAEVLEAAKLDGASAFRTAWSVKIPMVRSAIILTAVFSIIGSAQLYNEPTVLQPISGGSVSSTFTPIMSAQAAVGAGNYPYAAAQSVILAVIVGVISFVFFRLTSKGDKA</sequence>
<dbReference type="PROSITE" id="PS50928">
    <property type="entry name" value="ABC_TM1"/>
    <property type="match status" value="1"/>
</dbReference>
<feature type="region of interest" description="Disordered" evidence="8">
    <location>
        <begin position="11"/>
        <end position="32"/>
    </location>
</feature>
<feature type="compositionally biased region" description="Low complexity" evidence="8">
    <location>
        <begin position="11"/>
        <end position="24"/>
    </location>
</feature>
<name>A0A7W4UZV2_LEIAQ</name>
<dbReference type="SUPFAM" id="SSF161098">
    <property type="entry name" value="MetI-like"/>
    <property type="match status" value="1"/>
</dbReference>
<keyword evidence="6 7" id="KW-0472">Membrane</keyword>
<evidence type="ECO:0000256" key="1">
    <source>
        <dbReference type="ARBA" id="ARBA00004651"/>
    </source>
</evidence>
<dbReference type="EMBL" id="JACHVP010000006">
    <property type="protein sequence ID" value="MBB2969344.1"/>
    <property type="molecule type" value="Genomic_DNA"/>
</dbReference>
<evidence type="ECO:0000256" key="3">
    <source>
        <dbReference type="ARBA" id="ARBA00022475"/>
    </source>
</evidence>
<evidence type="ECO:0000256" key="6">
    <source>
        <dbReference type="ARBA" id="ARBA00023136"/>
    </source>
</evidence>
<evidence type="ECO:0000259" key="9">
    <source>
        <dbReference type="PROSITE" id="PS50928"/>
    </source>
</evidence>